<proteinExistence type="predicted"/>
<evidence type="ECO:0000256" key="1">
    <source>
        <dbReference type="ARBA" id="ARBA00022741"/>
    </source>
</evidence>
<evidence type="ECO:0000256" key="2">
    <source>
        <dbReference type="ARBA" id="ARBA00022801"/>
    </source>
</evidence>
<organism evidence="5 6">
    <name type="scientific">Aeromonas cavernicola</name>
    <dbReference type="NCBI Taxonomy" id="1006623"/>
    <lineage>
        <taxon>Bacteria</taxon>
        <taxon>Pseudomonadati</taxon>
        <taxon>Pseudomonadota</taxon>
        <taxon>Gammaproteobacteria</taxon>
        <taxon>Aeromonadales</taxon>
        <taxon>Aeromonadaceae</taxon>
        <taxon>Aeromonas</taxon>
    </lineage>
</organism>
<dbReference type="GO" id="GO:0016787">
    <property type="term" value="F:hydrolase activity"/>
    <property type="evidence" value="ECO:0007669"/>
    <property type="project" value="UniProtKB-KW"/>
</dbReference>
<evidence type="ECO:0000259" key="4">
    <source>
        <dbReference type="SMART" id="SM00797"/>
    </source>
</evidence>
<dbReference type="Pfam" id="PF02626">
    <property type="entry name" value="CT_A_B"/>
    <property type="match status" value="1"/>
</dbReference>
<accession>A0A2H9U1N3</accession>
<keyword evidence="3" id="KW-0067">ATP-binding</keyword>
<dbReference type="PANTHER" id="PTHR43309:SF3">
    <property type="entry name" value="5-OXOPROLINASE SUBUNIT C"/>
    <property type="match status" value="1"/>
</dbReference>
<dbReference type="GO" id="GO:0005524">
    <property type="term" value="F:ATP binding"/>
    <property type="evidence" value="ECO:0007669"/>
    <property type="project" value="UniProtKB-KW"/>
</dbReference>
<gene>
    <name evidence="5" type="ORF">CUC53_14985</name>
</gene>
<evidence type="ECO:0000313" key="5">
    <source>
        <dbReference type="EMBL" id="PJG57966.1"/>
    </source>
</evidence>
<evidence type="ECO:0000256" key="3">
    <source>
        <dbReference type="ARBA" id="ARBA00022840"/>
    </source>
</evidence>
<dbReference type="AlphaFoldDB" id="A0A2H9U1N3"/>
<comment type="caution">
    <text evidence="5">The sequence shown here is derived from an EMBL/GenBank/DDBJ whole genome shotgun (WGS) entry which is preliminary data.</text>
</comment>
<dbReference type="RefSeq" id="WP_167386769.1">
    <property type="nucleotide sequence ID" value="NZ_PGGC01000147.1"/>
</dbReference>
<dbReference type="InterPro" id="IPR003778">
    <property type="entry name" value="CT_A_B"/>
</dbReference>
<keyword evidence="1" id="KW-0547">Nucleotide-binding</keyword>
<dbReference type="EMBL" id="PGGC01000147">
    <property type="protein sequence ID" value="PJG57966.1"/>
    <property type="molecule type" value="Genomic_DNA"/>
</dbReference>
<dbReference type="InterPro" id="IPR052708">
    <property type="entry name" value="PxpC"/>
</dbReference>
<dbReference type="PANTHER" id="PTHR43309">
    <property type="entry name" value="5-OXOPROLINASE SUBUNIT C"/>
    <property type="match status" value="1"/>
</dbReference>
<keyword evidence="2 5" id="KW-0378">Hydrolase</keyword>
<keyword evidence="6" id="KW-1185">Reference proteome</keyword>
<dbReference type="Proteomes" id="UP000235861">
    <property type="component" value="Unassembled WGS sequence"/>
</dbReference>
<sequence length="171" mass="18011">MLEVIRPGILTTVQDLGRSGYRHLGVAQCGALDQDALICGNRLLGNEPTAAGLEIVLGPIEIRFTQASWFALSGADFNAQLDGEPASCGWTHYARAGQVLRLSGAKLGMRAYLTVAGGIATEPVMGSRATDLKAGLGGLAGRALQAGDRLALGQPRQLGRKRGMGLRHWHP</sequence>
<feature type="domain" description="Carboxyltransferase" evidence="4">
    <location>
        <begin position="23"/>
        <end position="171"/>
    </location>
</feature>
<dbReference type="SMART" id="SM00797">
    <property type="entry name" value="AHS2"/>
    <property type="match status" value="1"/>
</dbReference>
<name>A0A2H9U1N3_9GAMM</name>
<reference evidence="5 6" key="1">
    <citation type="submission" date="2017-11" db="EMBL/GenBank/DDBJ databases">
        <title>Draft genome sequence of environmental isolate Aeromonas cavernicola sp. nov. MDC 2508.</title>
        <authorList>
            <person name="Colston S.M."/>
            <person name="Navarro A."/>
            <person name="Martinez-Murcia A.J."/>
            <person name="Graf J."/>
        </authorList>
    </citation>
    <scope>NUCLEOTIDE SEQUENCE [LARGE SCALE GENOMIC DNA]</scope>
    <source>
        <strain evidence="5 6">MDC 2508</strain>
    </source>
</reference>
<evidence type="ECO:0000313" key="6">
    <source>
        <dbReference type="Proteomes" id="UP000235861"/>
    </source>
</evidence>
<feature type="non-terminal residue" evidence="5">
    <location>
        <position position="171"/>
    </location>
</feature>
<protein>
    <submittedName>
        <fullName evidence="5">Allophanate hydrolase</fullName>
    </submittedName>
</protein>